<keyword evidence="1" id="KW-0812">Transmembrane</keyword>
<dbReference type="AlphaFoldDB" id="A0A8J3KDS0"/>
<protein>
    <submittedName>
        <fullName evidence="2">Uncharacterized protein</fullName>
    </submittedName>
</protein>
<evidence type="ECO:0000313" key="3">
    <source>
        <dbReference type="Proteomes" id="UP000619293"/>
    </source>
</evidence>
<keyword evidence="3" id="KW-1185">Reference proteome</keyword>
<name>A0A8J3KDS0_9ACTN</name>
<feature type="transmembrane region" description="Helical" evidence="1">
    <location>
        <begin position="6"/>
        <end position="23"/>
    </location>
</feature>
<gene>
    <name evidence="2" type="ORF">Cch02nite_75430</name>
</gene>
<reference evidence="2 3" key="1">
    <citation type="submission" date="2021-01" db="EMBL/GenBank/DDBJ databases">
        <title>Whole genome shotgun sequence of Catellatospora chokoriensis NBRC 107358.</title>
        <authorList>
            <person name="Komaki H."/>
            <person name="Tamura T."/>
        </authorList>
    </citation>
    <scope>NUCLEOTIDE SEQUENCE [LARGE SCALE GENOMIC DNA]</scope>
    <source>
        <strain evidence="2 3">NBRC 107358</strain>
    </source>
</reference>
<evidence type="ECO:0000256" key="1">
    <source>
        <dbReference type="SAM" id="Phobius"/>
    </source>
</evidence>
<proteinExistence type="predicted"/>
<organism evidence="2 3">
    <name type="scientific">Catellatospora chokoriensis</name>
    <dbReference type="NCBI Taxonomy" id="310353"/>
    <lineage>
        <taxon>Bacteria</taxon>
        <taxon>Bacillati</taxon>
        <taxon>Actinomycetota</taxon>
        <taxon>Actinomycetes</taxon>
        <taxon>Micromonosporales</taxon>
        <taxon>Micromonosporaceae</taxon>
        <taxon>Catellatospora</taxon>
    </lineage>
</organism>
<comment type="caution">
    <text evidence="2">The sequence shown here is derived from an EMBL/GenBank/DDBJ whole genome shotgun (WGS) entry which is preliminary data.</text>
</comment>
<sequence>MWFAGTALAFGVPAYLVSLWRVLPAVWRGELRRTPVEDFRLFAVSRAVT</sequence>
<keyword evidence="1" id="KW-1133">Transmembrane helix</keyword>
<accession>A0A8J3KDS0</accession>
<dbReference type="Proteomes" id="UP000619293">
    <property type="component" value="Unassembled WGS sequence"/>
</dbReference>
<keyword evidence="1" id="KW-0472">Membrane</keyword>
<evidence type="ECO:0000313" key="2">
    <source>
        <dbReference type="EMBL" id="GIF94099.1"/>
    </source>
</evidence>
<dbReference type="EMBL" id="BONG01000082">
    <property type="protein sequence ID" value="GIF94099.1"/>
    <property type="molecule type" value="Genomic_DNA"/>
</dbReference>